<dbReference type="AlphaFoldDB" id="A0A7G9Z1L9"/>
<dbReference type="EMBL" id="MT631564">
    <property type="protein sequence ID" value="QNO54153.1"/>
    <property type="molecule type" value="Genomic_DNA"/>
</dbReference>
<organism evidence="1">
    <name type="scientific">Candidatus Methanophaga sp. ANME-1 ERB7</name>
    <dbReference type="NCBI Taxonomy" id="2759913"/>
    <lineage>
        <taxon>Archaea</taxon>
        <taxon>Methanobacteriati</taxon>
        <taxon>Methanobacteriota</taxon>
        <taxon>Stenosarchaea group</taxon>
        <taxon>Methanomicrobia</taxon>
        <taxon>Candidatus Methanophagales</taxon>
        <taxon>Candidatus Methanophagaceae</taxon>
        <taxon>Candidatus Methanophaga</taxon>
    </lineage>
</organism>
<accession>A0A7G9Z1L9</accession>
<name>A0A7G9Z1L9_9EURY</name>
<gene>
    <name evidence="1" type="ORF">CKCBCIOL_00010</name>
</gene>
<evidence type="ECO:0000313" key="1">
    <source>
        <dbReference type="EMBL" id="QNO54153.1"/>
    </source>
</evidence>
<sequence length="58" mass="6510">MTPQTTLSTSEEIVKRPSIEIPDVIMARVDYGWAVVEGRNQDAESCAERAKCHRALYS</sequence>
<protein>
    <submittedName>
        <fullName evidence="1">Uncharacterized protein</fullName>
    </submittedName>
</protein>
<reference evidence="1" key="1">
    <citation type="submission" date="2020-06" db="EMBL/GenBank/DDBJ databases">
        <title>Unique genomic features of the anaerobic methanotrophic archaea.</title>
        <authorList>
            <person name="Chadwick G.L."/>
            <person name="Skennerton C.T."/>
            <person name="Laso-Perez R."/>
            <person name="Leu A.O."/>
            <person name="Speth D.R."/>
            <person name="Yu H."/>
            <person name="Morgan-Lang C."/>
            <person name="Hatzenpichler R."/>
            <person name="Goudeau D."/>
            <person name="Malmstrom R."/>
            <person name="Brazelton W.J."/>
            <person name="Woyke T."/>
            <person name="Hallam S.J."/>
            <person name="Tyson G.W."/>
            <person name="Wegener G."/>
            <person name="Boetius A."/>
            <person name="Orphan V."/>
        </authorList>
    </citation>
    <scope>NUCLEOTIDE SEQUENCE</scope>
</reference>
<proteinExistence type="predicted"/>